<evidence type="ECO:0000313" key="2">
    <source>
        <dbReference type="EMBL" id="EMI19532.1"/>
    </source>
</evidence>
<proteinExistence type="predicted"/>
<comment type="caution">
    <text evidence="2">The sequence shown here is derived from an EMBL/GenBank/DDBJ whole genome shotgun (WGS) entry which is preliminary data.</text>
</comment>
<dbReference type="RefSeq" id="WP_008698382.1">
    <property type="nucleotide sequence ID" value="NZ_ANOG01000512.1"/>
</dbReference>
<dbReference type="EMBL" id="ANOG01000512">
    <property type="protein sequence ID" value="EMI19532.1"/>
    <property type="molecule type" value="Genomic_DNA"/>
</dbReference>
<dbReference type="PATRIC" id="fig|1265738.3.peg.3569"/>
<sequence>MKNDQPNSGDGSHGESPVIPIQSLGSPKPIDEATPDPFNPAALRLSNADSAGLGVKRVITSIRVGKPNKQEFVRVHPSEDYRIDTTILEDLHDRESYLVAPTLWSELAGEVKPVRLVTSVTRHGTLFLWPGTLPPSEGRTNRWHESMLEAQVLAVKTWIRVQSDMAAGEYAVFRATSPLSEPEWGELTFPEILKLAFGGRFIDSMDHPILRSLRGEV</sequence>
<dbReference type="Proteomes" id="UP000011991">
    <property type="component" value="Unassembled WGS sequence"/>
</dbReference>
<name>M5RVV7_9BACT</name>
<reference evidence="2 3" key="1">
    <citation type="journal article" date="2013" name="Mar. Genomics">
        <title>Expression of sulfatases in Rhodopirellula baltica and the diversity of sulfatases in the genus Rhodopirellula.</title>
        <authorList>
            <person name="Wegner C.E."/>
            <person name="Richter-Heitmann T."/>
            <person name="Klindworth A."/>
            <person name="Klockow C."/>
            <person name="Richter M."/>
            <person name="Achstetter T."/>
            <person name="Glockner F.O."/>
            <person name="Harder J."/>
        </authorList>
    </citation>
    <scope>NUCLEOTIDE SEQUENCE [LARGE SCALE GENOMIC DNA]</scope>
    <source>
        <strain evidence="2 3">SM1</strain>
    </source>
</reference>
<feature type="region of interest" description="Disordered" evidence="1">
    <location>
        <begin position="1"/>
        <end position="40"/>
    </location>
</feature>
<protein>
    <submittedName>
        <fullName evidence="2">Uncharacterized protein</fullName>
    </submittedName>
</protein>
<evidence type="ECO:0000313" key="3">
    <source>
        <dbReference type="Proteomes" id="UP000011991"/>
    </source>
</evidence>
<dbReference type="OrthoDB" id="267757at2"/>
<organism evidence="2 3">
    <name type="scientific">Rhodopirellula maiorica SM1</name>
    <dbReference type="NCBI Taxonomy" id="1265738"/>
    <lineage>
        <taxon>Bacteria</taxon>
        <taxon>Pseudomonadati</taxon>
        <taxon>Planctomycetota</taxon>
        <taxon>Planctomycetia</taxon>
        <taxon>Pirellulales</taxon>
        <taxon>Pirellulaceae</taxon>
        <taxon>Novipirellula</taxon>
    </lineage>
</organism>
<dbReference type="AlphaFoldDB" id="M5RVV7"/>
<feature type="compositionally biased region" description="Polar residues" evidence="1">
    <location>
        <begin position="1"/>
        <end position="10"/>
    </location>
</feature>
<evidence type="ECO:0000256" key="1">
    <source>
        <dbReference type="SAM" id="MobiDB-lite"/>
    </source>
</evidence>
<accession>M5RVV7</accession>
<gene>
    <name evidence="2" type="ORF">RMSM_03563</name>
</gene>
<keyword evidence="3" id="KW-1185">Reference proteome</keyword>